<dbReference type="AlphaFoldDB" id="A0A7I8LCG0"/>
<name>A0A7I8LCG0_SPIIN</name>
<reference evidence="2" key="1">
    <citation type="submission" date="2020-02" db="EMBL/GenBank/DDBJ databases">
        <authorList>
            <person name="Scholz U."/>
            <person name="Mascher M."/>
            <person name="Fiebig A."/>
        </authorList>
    </citation>
    <scope>NUCLEOTIDE SEQUENCE</scope>
</reference>
<feature type="compositionally biased region" description="Basic and acidic residues" evidence="1">
    <location>
        <begin position="1"/>
        <end position="10"/>
    </location>
</feature>
<evidence type="ECO:0000313" key="2">
    <source>
        <dbReference type="EMBL" id="CAA7407703.1"/>
    </source>
</evidence>
<evidence type="ECO:0000256" key="1">
    <source>
        <dbReference type="SAM" id="MobiDB-lite"/>
    </source>
</evidence>
<evidence type="ECO:0000313" key="3">
    <source>
        <dbReference type="Proteomes" id="UP000663760"/>
    </source>
</evidence>
<sequence>MAGTQKESRGGRNAGGKTQMYELSRGREWLQAGKARPKKGSRSLTKTQMAARIGEQRGVRERTSRNAGSPDERALPESSHHNHRLE</sequence>
<dbReference type="EMBL" id="LR746277">
    <property type="protein sequence ID" value="CAA7407703.1"/>
    <property type="molecule type" value="Genomic_DNA"/>
</dbReference>
<dbReference type="Proteomes" id="UP000663760">
    <property type="component" value="Chromosome 14"/>
</dbReference>
<protein>
    <submittedName>
        <fullName evidence="2">Uncharacterized protein</fullName>
    </submittedName>
</protein>
<organism evidence="2 3">
    <name type="scientific">Spirodela intermedia</name>
    <name type="common">Intermediate duckweed</name>
    <dbReference type="NCBI Taxonomy" id="51605"/>
    <lineage>
        <taxon>Eukaryota</taxon>
        <taxon>Viridiplantae</taxon>
        <taxon>Streptophyta</taxon>
        <taxon>Embryophyta</taxon>
        <taxon>Tracheophyta</taxon>
        <taxon>Spermatophyta</taxon>
        <taxon>Magnoliopsida</taxon>
        <taxon>Liliopsida</taxon>
        <taxon>Araceae</taxon>
        <taxon>Lemnoideae</taxon>
        <taxon>Spirodela</taxon>
    </lineage>
</organism>
<proteinExistence type="predicted"/>
<keyword evidence="3" id="KW-1185">Reference proteome</keyword>
<accession>A0A7I8LCG0</accession>
<feature type="compositionally biased region" description="Basic and acidic residues" evidence="1">
    <location>
        <begin position="54"/>
        <end position="86"/>
    </location>
</feature>
<gene>
    <name evidence="2" type="ORF">SI8410_14018381</name>
</gene>
<feature type="region of interest" description="Disordered" evidence="1">
    <location>
        <begin position="1"/>
        <end position="86"/>
    </location>
</feature>